<evidence type="ECO:0000256" key="2">
    <source>
        <dbReference type="SAM" id="Phobius"/>
    </source>
</evidence>
<reference evidence="3" key="1">
    <citation type="submission" date="2020-05" db="EMBL/GenBank/DDBJ databases">
        <title>Mycena genomes resolve the evolution of fungal bioluminescence.</title>
        <authorList>
            <person name="Tsai I.J."/>
        </authorList>
    </citation>
    <scope>NUCLEOTIDE SEQUENCE</scope>
    <source>
        <strain evidence="3">CCC161011</strain>
    </source>
</reference>
<sequence>MSGVFVIVDDQDPNIRYSTGWGPSPAENQFQFDGTMTAAVELGSTASYEFEGTSISVFGLIRANSNKPNTTFDFAIDGVVQSSKTIPTDQNEHFHRNFFASQALEDGRHTLGITISNISSSDVLLDYLIYEASQNATLDPSSSARLLALNTYPQLAYSQGWSTGITGLRSGLVETAITLNNSVEGAADLGATVALNFTGSGFEVRGLLVKEFPSAAAAYSLDGGPWVDVQMPTIGSSYTNAQSNFEFVGQTFNSVETHSLVITPLIPGAFFLDFITVQSPTAFFPPKANVALPPSLTSSIGILPTLTQPLSPTASGSGTPTSHGLRGGAIAGICIAIAACLCVAALGMFLLRRRRRRGVTTDQPSGSRSVSEAAASVGVTAWTGRSDLPSRSVTPFTVYRDDEPSGSTRSGQSEPPMVRMNQGRARKGQRRAESVLRVEEPEAAMTAPPAYSDRSGSTV</sequence>
<proteinExistence type="predicted"/>
<keyword evidence="2" id="KW-0472">Membrane</keyword>
<gene>
    <name evidence="3" type="ORF">MVEN_00478500</name>
</gene>
<protein>
    <submittedName>
        <fullName evidence="3">Uncharacterized protein</fullName>
    </submittedName>
</protein>
<evidence type="ECO:0000313" key="4">
    <source>
        <dbReference type="Proteomes" id="UP000620124"/>
    </source>
</evidence>
<organism evidence="3 4">
    <name type="scientific">Mycena venus</name>
    <dbReference type="NCBI Taxonomy" id="2733690"/>
    <lineage>
        <taxon>Eukaryota</taxon>
        <taxon>Fungi</taxon>
        <taxon>Dikarya</taxon>
        <taxon>Basidiomycota</taxon>
        <taxon>Agaricomycotina</taxon>
        <taxon>Agaricomycetes</taxon>
        <taxon>Agaricomycetidae</taxon>
        <taxon>Agaricales</taxon>
        <taxon>Marasmiineae</taxon>
        <taxon>Mycenaceae</taxon>
        <taxon>Mycena</taxon>
    </lineage>
</organism>
<evidence type="ECO:0000313" key="3">
    <source>
        <dbReference type="EMBL" id="KAF7366026.1"/>
    </source>
</evidence>
<feature type="transmembrane region" description="Helical" evidence="2">
    <location>
        <begin position="329"/>
        <end position="351"/>
    </location>
</feature>
<keyword evidence="4" id="KW-1185">Reference proteome</keyword>
<feature type="compositionally biased region" description="Basic and acidic residues" evidence="1">
    <location>
        <begin position="430"/>
        <end position="440"/>
    </location>
</feature>
<feature type="region of interest" description="Disordered" evidence="1">
    <location>
        <begin position="384"/>
        <end position="459"/>
    </location>
</feature>
<dbReference type="Proteomes" id="UP000620124">
    <property type="component" value="Unassembled WGS sequence"/>
</dbReference>
<dbReference type="EMBL" id="JACAZI010000003">
    <property type="protein sequence ID" value="KAF7366026.1"/>
    <property type="molecule type" value="Genomic_DNA"/>
</dbReference>
<dbReference type="Gene3D" id="2.60.120.260">
    <property type="entry name" value="Galactose-binding domain-like"/>
    <property type="match status" value="1"/>
</dbReference>
<evidence type="ECO:0000256" key="1">
    <source>
        <dbReference type="SAM" id="MobiDB-lite"/>
    </source>
</evidence>
<accession>A0A8H7DBY0</accession>
<dbReference type="AlphaFoldDB" id="A0A8H7DBY0"/>
<name>A0A8H7DBY0_9AGAR</name>
<dbReference type="OrthoDB" id="3265734at2759"/>
<keyword evidence="2" id="KW-1133">Transmembrane helix</keyword>
<keyword evidence="2" id="KW-0812">Transmembrane</keyword>
<comment type="caution">
    <text evidence="3">The sequence shown here is derived from an EMBL/GenBank/DDBJ whole genome shotgun (WGS) entry which is preliminary data.</text>
</comment>